<dbReference type="PROSITE" id="PS51253">
    <property type="entry name" value="HTH_CENPB"/>
    <property type="match status" value="1"/>
</dbReference>
<dbReference type="Pfam" id="PF03184">
    <property type="entry name" value="DDE_1"/>
    <property type="match status" value="1"/>
</dbReference>
<evidence type="ECO:0000313" key="3">
    <source>
        <dbReference type="EMBL" id="CAP98168.1"/>
    </source>
</evidence>
<evidence type="ECO:0000259" key="2">
    <source>
        <dbReference type="PROSITE" id="PS51253"/>
    </source>
</evidence>
<reference evidence="3 4" key="1">
    <citation type="journal article" date="2008" name="Nat. Biotechnol.">
        <title>Genome sequencing and analysis of the filamentous fungus Penicillium chrysogenum.</title>
        <authorList>
            <person name="van den Berg M.A."/>
            <person name="Albang R."/>
            <person name="Albermann K."/>
            <person name="Badger J.H."/>
            <person name="Daran J.-M."/>
            <person name="Driessen A.J.M."/>
            <person name="Garcia-Estrada C."/>
            <person name="Fedorova N.D."/>
            <person name="Harris D.M."/>
            <person name="Heijne W.H.M."/>
            <person name="Joardar V.S."/>
            <person name="Kiel J.A.K.W."/>
            <person name="Kovalchuk A."/>
            <person name="Martin J.F."/>
            <person name="Nierman W.C."/>
            <person name="Nijland J.G."/>
            <person name="Pronk J.T."/>
            <person name="Roubos J.A."/>
            <person name="van der Klei I.J."/>
            <person name="van Peij N.N.M.E."/>
            <person name="Veenhuis M."/>
            <person name="von Doehren H."/>
            <person name="Wagner C."/>
            <person name="Wortman J.R."/>
            <person name="Bovenberg R.A.L."/>
        </authorList>
    </citation>
    <scope>NUCLEOTIDE SEQUENCE [LARGE SCALE GENOMIC DNA]</scope>
    <source>
        <strain evidence="4">ATCC 28089 / DSM 1075 / NRRL 1951 / Wisconsin 54-1255</strain>
    </source>
</reference>
<sequence>MPISSEKEEILLSNAVEAYKSGQFKSIQAAASHFGVSKWKLRNRSNGTPSKNGRTATNKALNQSQERSLIRWIELLNSVYTPPTALDIEGAANRILQHYGSDRQVSKMYGYQFIARAELYSELDETGFQLGVGTKENVASTRENKTIATGGIGQNITSIECISADSWVIHPWFLMCGSEQIEDWFDGDNDPSNYRVIKPTAKGWTDDKTAIQWLLDFYYTTKKRVAKGRPRVLVIDNHSSHGTPEFEYLCQSLNIIPWWFIPKLTHRCQPLDSKPFSVLKQKFRKKNNKINPHIVCDQIDPSWEDKPVLEIYGHTPSPEAEIPSSVTNSPPNSDQRFSKIENKLQTIFENDEPDLPKVQKHINRAIRGGKQAIQDLALAKQTIKKMQSHKIPVKRSKRIIKGASKSPLSSIAGNSRVHRRCTKETKLDIGNESAHARIRDYWLRANQALKEKEEASGGRDYLDVEDEVFKYVNIDSMVAEK</sequence>
<keyword evidence="1" id="KW-0238">DNA-binding</keyword>
<gene>
    <name evidence="3" type="ORF">Pc22g08800</name>
    <name evidence="3" type="ORF">PCH_Pc22g08800</name>
</gene>
<feature type="domain" description="HTH CENPB-type" evidence="2">
    <location>
        <begin position="53"/>
        <end position="123"/>
    </location>
</feature>
<dbReference type="Pfam" id="PF03221">
    <property type="entry name" value="HTH_Tnp_Tc5"/>
    <property type="match status" value="1"/>
</dbReference>
<dbReference type="GO" id="GO:0003677">
    <property type="term" value="F:DNA binding"/>
    <property type="evidence" value="ECO:0007669"/>
    <property type="project" value="UniProtKB-KW"/>
</dbReference>
<dbReference type="InterPro" id="IPR006600">
    <property type="entry name" value="HTH_CenpB_DNA-bd_dom"/>
</dbReference>
<name>B6HT39_PENRW</name>
<keyword evidence="4" id="KW-1185">Reference proteome</keyword>
<dbReference type="OMA" id="WEDEPVI"/>
<dbReference type="VEuPathDB" id="FungiDB:PCH_Pc22g08800"/>
<dbReference type="AlphaFoldDB" id="B6HT39"/>
<dbReference type="InterPro" id="IPR050863">
    <property type="entry name" value="CenT-Element_Derived"/>
</dbReference>
<dbReference type="HOGENOM" id="CLU_567531_0_0_1"/>
<dbReference type="OrthoDB" id="4324149at2759"/>
<dbReference type="PANTHER" id="PTHR19303">
    <property type="entry name" value="TRANSPOSON"/>
    <property type="match status" value="1"/>
</dbReference>
<evidence type="ECO:0000313" key="4">
    <source>
        <dbReference type="Proteomes" id="UP000000724"/>
    </source>
</evidence>
<dbReference type="PANTHER" id="PTHR19303:SF74">
    <property type="entry name" value="POGO TRANSPOSABLE ELEMENT WITH KRAB DOMAIN"/>
    <property type="match status" value="1"/>
</dbReference>
<evidence type="ECO:0000256" key="1">
    <source>
        <dbReference type="ARBA" id="ARBA00023125"/>
    </source>
</evidence>
<dbReference type="Proteomes" id="UP000000724">
    <property type="component" value="Contig Pc00c22"/>
</dbReference>
<accession>B6HT39</accession>
<organism evidence="3 4">
    <name type="scientific">Penicillium rubens (strain ATCC 28089 / DSM 1075 / NRRL 1951 / Wisconsin 54-1255)</name>
    <name type="common">Penicillium chrysogenum</name>
    <dbReference type="NCBI Taxonomy" id="500485"/>
    <lineage>
        <taxon>Eukaryota</taxon>
        <taxon>Fungi</taxon>
        <taxon>Dikarya</taxon>
        <taxon>Ascomycota</taxon>
        <taxon>Pezizomycotina</taxon>
        <taxon>Eurotiomycetes</taxon>
        <taxon>Eurotiomycetidae</taxon>
        <taxon>Eurotiales</taxon>
        <taxon>Aspergillaceae</taxon>
        <taxon>Penicillium</taxon>
        <taxon>Penicillium chrysogenum species complex</taxon>
    </lineage>
</organism>
<dbReference type="STRING" id="500485.B6HT39"/>
<dbReference type="BioCyc" id="PCHR:PC22G08800-MONOMER"/>
<dbReference type="GO" id="GO:0005634">
    <property type="term" value="C:nucleus"/>
    <property type="evidence" value="ECO:0007669"/>
    <property type="project" value="TreeGrafter"/>
</dbReference>
<dbReference type="InterPro" id="IPR004875">
    <property type="entry name" value="DDE_SF_endonuclease_dom"/>
</dbReference>
<protein>
    <submittedName>
        <fullName evidence="3">Pc22g08800 protein</fullName>
    </submittedName>
</protein>
<proteinExistence type="predicted"/>
<dbReference type="EMBL" id="AM920437">
    <property type="protein sequence ID" value="CAP98168.1"/>
    <property type="molecule type" value="Genomic_DNA"/>
</dbReference>